<dbReference type="PANTHER" id="PTHR11434">
    <property type="entry name" value="NADH-UBIQUINONE OXIDOREDUCTASE SUBUNIT ND4L"/>
    <property type="match status" value="1"/>
</dbReference>
<evidence type="ECO:0000313" key="10">
    <source>
        <dbReference type="EMBL" id="VAX26158.1"/>
    </source>
</evidence>
<dbReference type="Pfam" id="PF00420">
    <property type="entry name" value="Oxidored_q2"/>
    <property type="match status" value="1"/>
</dbReference>
<dbReference type="NCBIfam" id="NF004320">
    <property type="entry name" value="PRK05715.1-2"/>
    <property type="match status" value="1"/>
</dbReference>
<reference evidence="10" key="1">
    <citation type="submission" date="2018-06" db="EMBL/GenBank/DDBJ databases">
        <authorList>
            <person name="Zhirakovskaya E."/>
        </authorList>
    </citation>
    <scope>NUCLEOTIDE SEQUENCE</scope>
</reference>
<dbReference type="PANTHER" id="PTHR11434:SF21">
    <property type="entry name" value="NADH DEHYDROGENASE SUBUNIT 4L-RELATED"/>
    <property type="match status" value="1"/>
</dbReference>
<evidence type="ECO:0000256" key="4">
    <source>
        <dbReference type="ARBA" id="ARBA00022692"/>
    </source>
</evidence>
<keyword evidence="7" id="KW-0520">NAD</keyword>
<dbReference type="Gene3D" id="1.10.287.3510">
    <property type="match status" value="1"/>
</dbReference>
<organism evidence="10">
    <name type="scientific">hydrothermal vent metagenome</name>
    <dbReference type="NCBI Taxonomy" id="652676"/>
    <lineage>
        <taxon>unclassified sequences</taxon>
        <taxon>metagenomes</taxon>
        <taxon>ecological metagenomes</taxon>
    </lineage>
</organism>
<proteinExistence type="inferred from homology"/>
<dbReference type="NCBIfam" id="NF004321">
    <property type="entry name" value="PRK05715.1-3"/>
    <property type="match status" value="1"/>
</dbReference>
<keyword evidence="6 9" id="KW-1133">Transmembrane helix</keyword>
<evidence type="ECO:0000256" key="3">
    <source>
        <dbReference type="ARBA" id="ARBA00022448"/>
    </source>
</evidence>
<keyword evidence="4 9" id="KW-0812">Transmembrane</keyword>
<dbReference type="GO" id="GO:0042773">
    <property type="term" value="P:ATP synthesis coupled electron transport"/>
    <property type="evidence" value="ECO:0007669"/>
    <property type="project" value="InterPro"/>
</dbReference>
<evidence type="ECO:0000256" key="9">
    <source>
        <dbReference type="SAM" id="Phobius"/>
    </source>
</evidence>
<keyword evidence="8 9" id="KW-0472">Membrane</keyword>
<gene>
    <name evidence="10" type="ORF">MNBD_NITROSPINAE02-1688</name>
</gene>
<sequence length="100" mass="10858">MITINHYLALSAMLFVIGAVGVLTRRNVIVVMMSIELMFNSANLALISFSYYLGDMTGHVFVFIVMAVAAAEVAVGLAITLAIFKNRETVDVDQISLMKG</sequence>
<evidence type="ECO:0000256" key="5">
    <source>
        <dbReference type="ARBA" id="ARBA00022967"/>
    </source>
</evidence>
<evidence type="ECO:0000256" key="8">
    <source>
        <dbReference type="ARBA" id="ARBA00023136"/>
    </source>
</evidence>
<keyword evidence="5" id="KW-1278">Translocase</keyword>
<dbReference type="InterPro" id="IPR039428">
    <property type="entry name" value="NUOK/Mnh_C1-like"/>
</dbReference>
<dbReference type="NCBIfam" id="NF004323">
    <property type="entry name" value="PRK05715.1-5"/>
    <property type="match status" value="1"/>
</dbReference>
<feature type="transmembrane region" description="Helical" evidence="9">
    <location>
        <begin position="35"/>
        <end position="54"/>
    </location>
</feature>
<name>A0A3B1CQ78_9ZZZZ</name>
<comment type="similarity">
    <text evidence="2">Belongs to the complex I subunit 4L family.</text>
</comment>
<dbReference type="EMBL" id="UOGE01000117">
    <property type="protein sequence ID" value="VAX26158.1"/>
    <property type="molecule type" value="Genomic_DNA"/>
</dbReference>
<evidence type="ECO:0000256" key="1">
    <source>
        <dbReference type="ARBA" id="ARBA00004141"/>
    </source>
</evidence>
<dbReference type="InterPro" id="IPR037233">
    <property type="entry name" value="CcmK-like_sf"/>
</dbReference>
<dbReference type="EC" id="1.6.5.3" evidence="10"/>
<dbReference type="InterPro" id="IPR001133">
    <property type="entry name" value="NADH_UbQ_OxRdtase_chain4L/K"/>
</dbReference>
<evidence type="ECO:0000256" key="7">
    <source>
        <dbReference type="ARBA" id="ARBA00023027"/>
    </source>
</evidence>
<protein>
    <submittedName>
        <fullName evidence="10">NADH-ubiquinone oxidoreductase chain K</fullName>
        <ecNumber evidence="10">1.6.5.3</ecNumber>
    </submittedName>
</protein>
<dbReference type="HAMAP" id="MF_01456">
    <property type="entry name" value="NDH1_NuoK"/>
    <property type="match status" value="1"/>
</dbReference>
<evidence type="ECO:0000256" key="6">
    <source>
        <dbReference type="ARBA" id="ARBA00022989"/>
    </source>
</evidence>
<evidence type="ECO:0000256" key="2">
    <source>
        <dbReference type="ARBA" id="ARBA00010519"/>
    </source>
</evidence>
<keyword evidence="10" id="KW-0560">Oxidoreductase</keyword>
<dbReference type="SUPFAM" id="SSF143414">
    <property type="entry name" value="CcmK-like"/>
    <property type="match status" value="1"/>
</dbReference>
<dbReference type="FunFam" id="1.10.287.3510:FF:000001">
    <property type="entry name" value="NADH-quinone oxidoreductase subunit K"/>
    <property type="match status" value="1"/>
</dbReference>
<keyword evidence="10" id="KW-0830">Ubiquinone</keyword>
<comment type="subcellular location">
    <subcellularLocation>
        <location evidence="1">Membrane</location>
        <topology evidence="1">Multi-pass membrane protein</topology>
    </subcellularLocation>
</comment>
<dbReference type="GO" id="GO:0030964">
    <property type="term" value="C:NADH dehydrogenase complex"/>
    <property type="evidence" value="ECO:0007669"/>
    <property type="project" value="TreeGrafter"/>
</dbReference>
<dbReference type="GO" id="GO:0016651">
    <property type="term" value="F:oxidoreductase activity, acting on NAD(P)H"/>
    <property type="evidence" value="ECO:0007669"/>
    <property type="project" value="InterPro"/>
</dbReference>
<accession>A0A3B1CQ78</accession>
<keyword evidence="3" id="KW-0813">Transport</keyword>
<feature type="transmembrane region" description="Helical" evidence="9">
    <location>
        <begin position="6"/>
        <end position="23"/>
    </location>
</feature>
<dbReference type="AlphaFoldDB" id="A0A3B1CQ78"/>
<feature type="transmembrane region" description="Helical" evidence="9">
    <location>
        <begin position="60"/>
        <end position="84"/>
    </location>
</feature>